<dbReference type="PATRIC" id="fig|261654.4.peg.2801"/>
<dbReference type="Proteomes" id="UP000199385">
    <property type="component" value="Chromosome I"/>
</dbReference>
<evidence type="ECO:0000313" key="3">
    <source>
        <dbReference type="EMBL" id="SBT44633.1"/>
    </source>
</evidence>
<dbReference type="EMBL" id="LT594323">
    <property type="protein sequence ID" value="SBT44633.1"/>
    <property type="molecule type" value="Genomic_DNA"/>
</dbReference>
<name>A0A1A8ZL81_9ACTN</name>
<gene>
    <name evidence="3" type="ORF">GA0070611_2755</name>
</gene>
<evidence type="ECO:0000256" key="1">
    <source>
        <dbReference type="SAM" id="MobiDB-lite"/>
    </source>
</evidence>
<proteinExistence type="predicted"/>
<feature type="transmembrane region" description="Helical" evidence="2">
    <location>
        <begin position="96"/>
        <end position="115"/>
    </location>
</feature>
<feature type="region of interest" description="Disordered" evidence="1">
    <location>
        <begin position="1"/>
        <end position="27"/>
    </location>
</feature>
<protein>
    <submittedName>
        <fullName evidence="3">Uncharacterized protein</fullName>
    </submittedName>
</protein>
<reference evidence="4" key="1">
    <citation type="submission" date="2016-06" db="EMBL/GenBank/DDBJ databases">
        <authorList>
            <person name="Varghese N."/>
            <person name="Submissions Spin"/>
        </authorList>
    </citation>
    <scope>NUCLEOTIDE SEQUENCE [LARGE SCALE GENOMIC DNA]</scope>
    <source>
        <strain evidence="4">DSM 44815</strain>
    </source>
</reference>
<dbReference type="STRING" id="261654.GA0070611_2755"/>
<feature type="transmembrane region" description="Helical" evidence="2">
    <location>
        <begin position="73"/>
        <end position="90"/>
    </location>
</feature>
<sequence length="119" mass="13496">MAREPVARRGDPVSKERARRREARQAQLTAERAARARKVARRQRRRAVVRRLTPTLRRGRTGRLRRHTRGERAAIVLLTGAALAGIWSFVDDLALRLALVVLLLLVLPAIVVIALDRRT</sequence>
<organism evidence="3 4">
    <name type="scientific">Micromonospora auratinigra</name>
    <dbReference type="NCBI Taxonomy" id="261654"/>
    <lineage>
        <taxon>Bacteria</taxon>
        <taxon>Bacillati</taxon>
        <taxon>Actinomycetota</taxon>
        <taxon>Actinomycetes</taxon>
        <taxon>Micromonosporales</taxon>
        <taxon>Micromonosporaceae</taxon>
        <taxon>Micromonospora</taxon>
    </lineage>
</organism>
<dbReference type="AlphaFoldDB" id="A0A1A8ZL81"/>
<keyword evidence="4" id="KW-1185">Reference proteome</keyword>
<evidence type="ECO:0000313" key="4">
    <source>
        <dbReference type="Proteomes" id="UP000199385"/>
    </source>
</evidence>
<accession>A0A1A8ZL81</accession>
<feature type="compositionally biased region" description="Basic and acidic residues" evidence="1">
    <location>
        <begin position="1"/>
        <end position="16"/>
    </location>
</feature>
<evidence type="ECO:0000256" key="2">
    <source>
        <dbReference type="SAM" id="Phobius"/>
    </source>
</evidence>
<keyword evidence="2" id="KW-0812">Transmembrane</keyword>
<keyword evidence="2" id="KW-0472">Membrane</keyword>
<keyword evidence="2" id="KW-1133">Transmembrane helix</keyword>